<organism evidence="1 2">
    <name type="scientific">Roridomyces roridus</name>
    <dbReference type="NCBI Taxonomy" id="1738132"/>
    <lineage>
        <taxon>Eukaryota</taxon>
        <taxon>Fungi</taxon>
        <taxon>Dikarya</taxon>
        <taxon>Basidiomycota</taxon>
        <taxon>Agaricomycotina</taxon>
        <taxon>Agaricomycetes</taxon>
        <taxon>Agaricomycetidae</taxon>
        <taxon>Agaricales</taxon>
        <taxon>Marasmiineae</taxon>
        <taxon>Mycenaceae</taxon>
        <taxon>Roridomyces</taxon>
    </lineage>
</organism>
<proteinExistence type="predicted"/>
<dbReference type="EMBL" id="JARKIF010000047">
    <property type="protein sequence ID" value="KAJ7607853.1"/>
    <property type="molecule type" value="Genomic_DNA"/>
</dbReference>
<dbReference type="AlphaFoldDB" id="A0AAD7F811"/>
<name>A0AAD7F811_9AGAR</name>
<sequence>MDVWDPQVLHLVLTEDLLPLLPALSNRIPLLRKLCIQWNGSESEGNASEESEEDPEESVDCFETAGSWWMSPWALGYHLSIFLHISLPATTLLRPGISIGKFWPRPPASLWPVYLLTTRRSGRSPDHETEWTEPDDSEIIDLPKLQYLYASHLDVLAHLKMPSLEQVTLELNVFTANVGKNPALDQFLTDSSDTVRRLCLIGFLDAESAEAILKNYPLLEEFAIIFDNEDGVYDTACTVITALDVRDGNRGFPRMTRIDFAFHGELALEEKTYVEMLASRFHMHRSALESAMLCIGTATQDSIYDYLKDWETELDELQDAGLDFTLFNGTDDVLEPMDRWLCTQTWG</sequence>
<reference evidence="1" key="1">
    <citation type="submission" date="2023-03" db="EMBL/GenBank/DDBJ databases">
        <title>Massive genome expansion in bonnet fungi (Mycena s.s.) driven by repeated elements and novel gene families across ecological guilds.</title>
        <authorList>
            <consortium name="Lawrence Berkeley National Laboratory"/>
            <person name="Harder C.B."/>
            <person name="Miyauchi S."/>
            <person name="Viragh M."/>
            <person name="Kuo A."/>
            <person name="Thoen E."/>
            <person name="Andreopoulos B."/>
            <person name="Lu D."/>
            <person name="Skrede I."/>
            <person name="Drula E."/>
            <person name="Henrissat B."/>
            <person name="Morin E."/>
            <person name="Kohler A."/>
            <person name="Barry K."/>
            <person name="LaButti K."/>
            <person name="Morin E."/>
            <person name="Salamov A."/>
            <person name="Lipzen A."/>
            <person name="Mereny Z."/>
            <person name="Hegedus B."/>
            <person name="Baldrian P."/>
            <person name="Stursova M."/>
            <person name="Weitz H."/>
            <person name="Taylor A."/>
            <person name="Grigoriev I.V."/>
            <person name="Nagy L.G."/>
            <person name="Martin F."/>
            <person name="Kauserud H."/>
        </authorList>
    </citation>
    <scope>NUCLEOTIDE SEQUENCE</scope>
    <source>
        <strain evidence="1">9284</strain>
    </source>
</reference>
<comment type="caution">
    <text evidence="1">The sequence shown here is derived from an EMBL/GenBank/DDBJ whole genome shotgun (WGS) entry which is preliminary data.</text>
</comment>
<accession>A0AAD7F811</accession>
<gene>
    <name evidence="1" type="ORF">FB45DRAFT_1039927</name>
</gene>
<dbReference type="Proteomes" id="UP001221142">
    <property type="component" value="Unassembled WGS sequence"/>
</dbReference>
<protein>
    <submittedName>
        <fullName evidence="1">Uncharacterized protein</fullName>
    </submittedName>
</protein>
<keyword evidence="2" id="KW-1185">Reference proteome</keyword>
<evidence type="ECO:0000313" key="1">
    <source>
        <dbReference type="EMBL" id="KAJ7607853.1"/>
    </source>
</evidence>
<evidence type="ECO:0000313" key="2">
    <source>
        <dbReference type="Proteomes" id="UP001221142"/>
    </source>
</evidence>